<dbReference type="SUPFAM" id="SSF109604">
    <property type="entry name" value="HD-domain/PDEase-like"/>
    <property type="match status" value="1"/>
</dbReference>
<proteinExistence type="predicted"/>
<dbReference type="RefSeq" id="WP_160825573.1">
    <property type="nucleotide sequence ID" value="NZ_JBHSXE010000001.1"/>
</dbReference>
<protein>
    <submittedName>
        <fullName evidence="2">HD domain-containing protein</fullName>
    </submittedName>
</protein>
<dbReference type="Gene3D" id="1.10.3210.10">
    <property type="entry name" value="Hypothetical protein af1432"/>
    <property type="match status" value="1"/>
</dbReference>
<dbReference type="SMART" id="SM00471">
    <property type="entry name" value="HDc"/>
    <property type="match status" value="1"/>
</dbReference>
<evidence type="ECO:0000313" key="3">
    <source>
        <dbReference type="Proteomes" id="UP001596380"/>
    </source>
</evidence>
<name>A0ABW2D1U4_9ACTN</name>
<dbReference type="EMBL" id="JBHSXS010000061">
    <property type="protein sequence ID" value="MFC6886851.1"/>
    <property type="molecule type" value="Genomic_DNA"/>
</dbReference>
<evidence type="ECO:0000313" key="2">
    <source>
        <dbReference type="EMBL" id="MFC6886851.1"/>
    </source>
</evidence>
<organism evidence="2 3">
    <name type="scientific">Actinomadura yumaensis</name>
    <dbReference type="NCBI Taxonomy" id="111807"/>
    <lineage>
        <taxon>Bacteria</taxon>
        <taxon>Bacillati</taxon>
        <taxon>Actinomycetota</taxon>
        <taxon>Actinomycetes</taxon>
        <taxon>Streptosporangiales</taxon>
        <taxon>Thermomonosporaceae</taxon>
        <taxon>Actinomadura</taxon>
    </lineage>
</organism>
<accession>A0ABW2D1U4</accession>
<dbReference type="Proteomes" id="UP001596380">
    <property type="component" value="Unassembled WGS sequence"/>
</dbReference>
<dbReference type="InterPro" id="IPR003607">
    <property type="entry name" value="HD/PDEase_dom"/>
</dbReference>
<comment type="caution">
    <text evidence="2">The sequence shown here is derived from an EMBL/GenBank/DDBJ whole genome shotgun (WGS) entry which is preliminary data.</text>
</comment>
<keyword evidence="3" id="KW-1185">Reference proteome</keyword>
<dbReference type="PANTHER" id="PTHR21262:SF36">
    <property type="entry name" value="BIFUNCTIONAL (P)PPGPP SYNTHASE_HYDROLASE SPOT"/>
    <property type="match status" value="1"/>
</dbReference>
<dbReference type="Pfam" id="PF13328">
    <property type="entry name" value="HD_4"/>
    <property type="match status" value="2"/>
</dbReference>
<sequence>MDRLIAPLLDRLAGRLGANDLALVQRAYARAAERHEGRFRHSGAPYITHPVEVASLVAAAGGDPATVCAALLHDTLDETAFDAGRLRAEFGGDVSELVTGLAELKDGVPEAADDRVLLLRLSDRLHNMRTVEYLAPHKQRQKSLQTLETFVPLARRLGLAPVAAELESIARKRLAPGPEFAALRTLALILPAQARGRYLREWAAELAALPTGHRAYVLELLRGVPALAVVLWRPRARRLTRTLLTTVLASRARPWLALAPPLTWLTYQLARTSLADALAFVLSVPPALSALITGARRRLGLERDDDTPHD</sequence>
<gene>
    <name evidence="2" type="ORF">ACFQKB_44300</name>
</gene>
<evidence type="ECO:0000259" key="1">
    <source>
        <dbReference type="SMART" id="SM00471"/>
    </source>
</evidence>
<reference evidence="3" key="1">
    <citation type="journal article" date="2019" name="Int. J. Syst. Evol. Microbiol.">
        <title>The Global Catalogue of Microorganisms (GCM) 10K type strain sequencing project: providing services to taxonomists for standard genome sequencing and annotation.</title>
        <authorList>
            <consortium name="The Broad Institute Genomics Platform"/>
            <consortium name="The Broad Institute Genome Sequencing Center for Infectious Disease"/>
            <person name="Wu L."/>
            <person name="Ma J."/>
        </authorList>
    </citation>
    <scope>NUCLEOTIDE SEQUENCE [LARGE SCALE GENOMIC DNA]</scope>
    <source>
        <strain evidence="3">JCM 3369</strain>
    </source>
</reference>
<feature type="domain" description="HD/PDEase" evidence="1">
    <location>
        <begin position="42"/>
        <end position="137"/>
    </location>
</feature>
<dbReference type="PANTHER" id="PTHR21262">
    <property type="entry name" value="GUANOSINE-3',5'-BIS DIPHOSPHATE 3'-PYROPHOSPHOHYDROLASE"/>
    <property type="match status" value="1"/>
</dbReference>